<dbReference type="SUPFAM" id="SSF56112">
    <property type="entry name" value="Protein kinase-like (PK-like)"/>
    <property type="match status" value="1"/>
</dbReference>
<dbReference type="InterPro" id="IPR011009">
    <property type="entry name" value="Kinase-like_dom_sf"/>
</dbReference>
<dbReference type="PROSITE" id="PS00107">
    <property type="entry name" value="PROTEIN_KINASE_ATP"/>
    <property type="match status" value="1"/>
</dbReference>
<dbReference type="PROSITE" id="PS50011">
    <property type="entry name" value="PROTEIN_KINASE_DOM"/>
    <property type="match status" value="1"/>
</dbReference>
<keyword evidence="3" id="KW-0808">Transferase</keyword>
<dbReference type="InterPro" id="IPR008271">
    <property type="entry name" value="Ser/Thr_kinase_AS"/>
</dbReference>
<dbReference type="STRING" id="1340429.A0A2G4SLL9"/>
<dbReference type="InterPro" id="IPR017892">
    <property type="entry name" value="Pkinase_C"/>
</dbReference>
<protein>
    <submittedName>
        <fullName evidence="11">Kinase-like protein</fullName>
    </submittedName>
</protein>
<keyword evidence="5 11" id="KW-0418">Kinase</keyword>
<dbReference type="InterPro" id="IPR000719">
    <property type="entry name" value="Prot_kinase_dom"/>
</dbReference>
<dbReference type="FunFam" id="1.10.510.10:FF:000008">
    <property type="entry name" value="Non-specific serine/threonine protein kinase"/>
    <property type="match status" value="1"/>
</dbReference>
<feature type="domain" description="Protein kinase" evidence="9">
    <location>
        <begin position="6"/>
        <end position="270"/>
    </location>
</feature>
<dbReference type="PANTHER" id="PTHR24351">
    <property type="entry name" value="RIBOSOMAL PROTEIN S6 KINASE"/>
    <property type="match status" value="1"/>
</dbReference>
<dbReference type="InterPro" id="IPR045270">
    <property type="entry name" value="STKc_AGC"/>
</dbReference>
<dbReference type="PROSITE" id="PS00108">
    <property type="entry name" value="PROTEIN_KINASE_ST"/>
    <property type="match status" value="1"/>
</dbReference>
<evidence type="ECO:0000259" key="10">
    <source>
        <dbReference type="PROSITE" id="PS51285"/>
    </source>
</evidence>
<dbReference type="RefSeq" id="XP_023463340.1">
    <property type="nucleotide sequence ID" value="XM_023605818.1"/>
</dbReference>
<dbReference type="Pfam" id="PF00069">
    <property type="entry name" value="Pkinase"/>
    <property type="match status" value="1"/>
</dbReference>
<keyword evidence="6 7" id="KW-0067">ATP-binding</keyword>
<proteinExistence type="inferred from homology"/>
<keyword evidence="2" id="KW-0597">Phosphoprotein</keyword>
<dbReference type="Gene3D" id="3.30.200.20">
    <property type="entry name" value="Phosphorylase Kinase, domain 1"/>
    <property type="match status" value="1"/>
</dbReference>
<dbReference type="Gene3D" id="1.10.510.10">
    <property type="entry name" value="Transferase(Phosphotransferase) domain 1"/>
    <property type="match status" value="1"/>
</dbReference>
<evidence type="ECO:0000256" key="1">
    <source>
        <dbReference type="ARBA" id="ARBA00022527"/>
    </source>
</evidence>
<dbReference type="Pfam" id="PF00433">
    <property type="entry name" value="Pkinase_C"/>
    <property type="match status" value="1"/>
</dbReference>
<accession>A0A2G4SLL9</accession>
<dbReference type="SMART" id="SM00220">
    <property type="entry name" value="S_TKc"/>
    <property type="match status" value="1"/>
</dbReference>
<evidence type="ECO:0000256" key="4">
    <source>
        <dbReference type="ARBA" id="ARBA00022741"/>
    </source>
</evidence>
<keyword evidence="12" id="KW-1185">Reference proteome</keyword>
<reference evidence="11 12" key="1">
    <citation type="journal article" date="2016" name="Proc. Natl. Acad. Sci. U.S.A.">
        <title>Lipid metabolic changes in an early divergent fungus govern the establishment of a mutualistic symbiosis with endobacteria.</title>
        <authorList>
            <person name="Lastovetsky O.A."/>
            <person name="Gaspar M.L."/>
            <person name="Mondo S.J."/>
            <person name="LaButti K.M."/>
            <person name="Sandor L."/>
            <person name="Grigoriev I.V."/>
            <person name="Henry S.A."/>
            <person name="Pawlowska T.E."/>
        </authorList>
    </citation>
    <scope>NUCLEOTIDE SEQUENCE [LARGE SCALE GENOMIC DNA]</scope>
    <source>
        <strain evidence="11 12">ATCC 52813</strain>
    </source>
</reference>
<dbReference type="CDD" id="cd05123">
    <property type="entry name" value="STKc_AGC"/>
    <property type="match status" value="1"/>
</dbReference>
<dbReference type="InterPro" id="IPR017441">
    <property type="entry name" value="Protein_kinase_ATP_BS"/>
</dbReference>
<dbReference type="PROSITE" id="PS51285">
    <property type="entry name" value="AGC_KINASE_CTER"/>
    <property type="match status" value="1"/>
</dbReference>
<evidence type="ECO:0000256" key="8">
    <source>
        <dbReference type="RuleBase" id="RU000304"/>
    </source>
</evidence>
<feature type="domain" description="AGC-kinase C-terminal" evidence="10">
    <location>
        <begin position="271"/>
        <end position="335"/>
    </location>
</feature>
<keyword evidence="1 8" id="KW-0723">Serine/threonine-protein kinase</keyword>
<evidence type="ECO:0000256" key="6">
    <source>
        <dbReference type="ARBA" id="ARBA00022840"/>
    </source>
</evidence>
<evidence type="ECO:0000313" key="12">
    <source>
        <dbReference type="Proteomes" id="UP000242254"/>
    </source>
</evidence>
<feature type="binding site" evidence="7">
    <location>
        <position position="35"/>
    </location>
    <ligand>
        <name>ATP</name>
        <dbReference type="ChEBI" id="CHEBI:30616"/>
    </ligand>
</feature>
<name>A0A2G4SLL9_RHIZD</name>
<evidence type="ECO:0000256" key="7">
    <source>
        <dbReference type="PROSITE-ProRule" id="PRU10141"/>
    </source>
</evidence>
<evidence type="ECO:0000256" key="2">
    <source>
        <dbReference type="ARBA" id="ARBA00022553"/>
    </source>
</evidence>
<dbReference type="GeneID" id="35436808"/>
<sequence>VTIQDFQLIKVIGRGCMGKVLLVRHRRTSRLLALKAISKKAVIEQSQIVHIKAEQQILSDISTIQHPFLIKLHYSFQDANQLFLVLDYHVGGDLATQLRINHTLPPERCRFYAAEIILGIQELHRLGILYRDLKPENILLTADGHLVLTDFGLSKQFYDGLSLEEQRTETFCGTAEYLAPEILNQQPYSYEVDYWSLGMILYEMLNGVTPFWDENRDEMYRKIRQDPLQFPAHFDIETATFIARLLKRDPSRRLGSGPDGALRVRLDPYFSCIDWDLIYAKRIKPPYVPNLYSETDFSHFDSEFLQLTPRLSPVSSDYMLSQSLDRAFEGYSYTN</sequence>
<gene>
    <name evidence="11" type="ORF">RHIMIDRAFT_183118</name>
</gene>
<feature type="non-terminal residue" evidence="11">
    <location>
        <position position="1"/>
    </location>
</feature>
<comment type="similarity">
    <text evidence="8">Belongs to the protein kinase superfamily.</text>
</comment>
<feature type="non-terminal residue" evidence="11">
    <location>
        <position position="335"/>
    </location>
</feature>
<dbReference type="GO" id="GO:0004674">
    <property type="term" value="F:protein serine/threonine kinase activity"/>
    <property type="evidence" value="ECO:0007669"/>
    <property type="project" value="UniProtKB-KW"/>
</dbReference>
<organism evidence="11 12">
    <name type="scientific">Rhizopus microsporus ATCC 52813</name>
    <dbReference type="NCBI Taxonomy" id="1340429"/>
    <lineage>
        <taxon>Eukaryota</taxon>
        <taxon>Fungi</taxon>
        <taxon>Fungi incertae sedis</taxon>
        <taxon>Mucoromycota</taxon>
        <taxon>Mucoromycotina</taxon>
        <taxon>Mucoromycetes</taxon>
        <taxon>Mucorales</taxon>
        <taxon>Mucorineae</taxon>
        <taxon>Rhizopodaceae</taxon>
        <taxon>Rhizopus</taxon>
    </lineage>
</organism>
<dbReference type="InterPro" id="IPR000961">
    <property type="entry name" value="AGC-kinase_C"/>
</dbReference>
<evidence type="ECO:0000259" key="9">
    <source>
        <dbReference type="PROSITE" id="PS50011"/>
    </source>
</evidence>
<dbReference type="SMART" id="SM00133">
    <property type="entry name" value="S_TK_X"/>
    <property type="match status" value="1"/>
</dbReference>
<keyword evidence="4 7" id="KW-0547">Nucleotide-binding</keyword>
<evidence type="ECO:0000256" key="3">
    <source>
        <dbReference type="ARBA" id="ARBA00022679"/>
    </source>
</evidence>
<dbReference type="GO" id="GO:0005524">
    <property type="term" value="F:ATP binding"/>
    <property type="evidence" value="ECO:0007669"/>
    <property type="project" value="UniProtKB-UniRule"/>
</dbReference>
<dbReference type="EMBL" id="KZ303857">
    <property type="protein sequence ID" value="PHZ09632.1"/>
    <property type="molecule type" value="Genomic_DNA"/>
</dbReference>
<dbReference type="AlphaFoldDB" id="A0A2G4SLL9"/>
<evidence type="ECO:0000256" key="5">
    <source>
        <dbReference type="ARBA" id="ARBA00022777"/>
    </source>
</evidence>
<evidence type="ECO:0000313" key="11">
    <source>
        <dbReference type="EMBL" id="PHZ09632.1"/>
    </source>
</evidence>
<dbReference type="Proteomes" id="UP000242254">
    <property type="component" value="Unassembled WGS sequence"/>
</dbReference>